<dbReference type="Proteomes" id="UP000013378">
    <property type="component" value="Unassembled WGS sequence"/>
</dbReference>
<keyword evidence="1" id="KW-0812">Transmembrane</keyword>
<gene>
    <name evidence="2" type="ORF">L21TH_2347</name>
</gene>
<feature type="transmembrane region" description="Helical" evidence="1">
    <location>
        <begin position="221"/>
        <end position="240"/>
    </location>
</feature>
<dbReference type="STRING" id="1304284.L21TH_2347"/>
<keyword evidence="1" id="KW-0472">Membrane</keyword>
<dbReference type="InterPro" id="IPR058112">
    <property type="entry name" value="CD3337_EF1877-like"/>
</dbReference>
<dbReference type="AlphaFoldDB" id="R1AR56"/>
<organism evidence="2 3">
    <name type="scientific">Caldisalinibacter kiritimatiensis</name>
    <dbReference type="NCBI Taxonomy" id="1304284"/>
    <lineage>
        <taxon>Bacteria</taxon>
        <taxon>Bacillati</taxon>
        <taxon>Bacillota</taxon>
        <taxon>Tissierellia</taxon>
        <taxon>Tissierellales</taxon>
        <taxon>Thermohalobacteraceae</taxon>
        <taxon>Caldisalinibacter</taxon>
    </lineage>
</organism>
<keyword evidence="3" id="KW-1185">Reference proteome</keyword>
<feature type="transmembrane region" description="Helical" evidence="1">
    <location>
        <begin position="157"/>
        <end position="175"/>
    </location>
</feature>
<comment type="caution">
    <text evidence="2">The sequence shown here is derived from an EMBL/GenBank/DDBJ whole genome shotgun (WGS) entry which is preliminary data.</text>
</comment>
<keyword evidence="1" id="KW-1133">Transmembrane helix</keyword>
<reference evidence="2 3" key="1">
    <citation type="journal article" date="2015" name="Geomicrobiol. J.">
        <title>Caldisalinibacter kiritimatiensis gen. nov., sp. nov., a moderately thermohalophilic thiosulfate-reducing bacterium from a hypersaline microbial mat.</title>
        <authorList>
            <person name="Ben Hania W."/>
            <person name="Joseph M."/>
            <person name="Fiebig A."/>
            <person name="Bunk B."/>
            <person name="Klenk H.-P."/>
            <person name="Fardeau M.-L."/>
            <person name="Spring S."/>
        </authorList>
    </citation>
    <scope>NUCLEOTIDE SEQUENCE [LARGE SCALE GENOMIC DNA]</scope>
    <source>
        <strain evidence="2 3">L21-TH-D2</strain>
    </source>
</reference>
<evidence type="ECO:0000256" key="1">
    <source>
        <dbReference type="SAM" id="Phobius"/>
    </source>
</evidence>
<evidence type="ECO:0000313" key="2">
    <source>
        <dbReference type="EMBL" id="EOC99637.1"/>
    </source>
</evidence>
<accession>R1AR56</accession>
<dbReference type="NCBIfam" id="NF046089">
    <property type="entry name" value="CD3337_EF1877"/>
    <property type="match status" value="1"/>
</dbReference>
<proteinExistence type="predicted"/>
<protein>
    <submittedName>
        <fullName evidence="2">Uncharacterized protein</fullName>
    </submittedName>
</protein>
<feature type="transmembrane region" description="Helical" evidence="1">
    <location>
        <begin position="187"/>
        <end position="215"/>
    </location>
</feature>
<dbReference type="OrthoDB" id="2173484at2"/>
<dbReference type="EMBL" id="ARZA01000259">
    <property type="protein sequence ID" value="EOC99637.1"/>
    <property type="molecule type" value="Genomic_DNA"/>
</dbReference>
<name>R1AR56_9FIRM</name>
<feature type="transmembrane region" description="Helical" evidence="1">
    <location>
        <begin position="6"/>
        <end position="28"/>
    </location>
</feature>
<evidence type="ECO:0000313" key="3">
    <source>
        <dbReference type="Proteomes" id="UP000013378"/>
    </source>
</evidence>
<dbReference type="eggNOG" id="COG3064">
    <property type="taxonomic scope" value="Bacteria"/>
</dbReference>
<sequence>MYNWRLIVNTLLIFAVAFSFFAAPTFFIDMINNFSQELSGEVLAKTATITTGRSVTADDAVVHLGNSFWEMTVVKQWQLIQFGDTEIGRREMDDFLSKNPDSKSRKELANDMAKTNDLFKPTGTITRSVMVLFVGIIVLVLNIFVGIIAAITAALQFAAIISAIVMILAFAISLLPNMGFNVALHSLYNTFGFLLGKIGMAVLLSMYFAISSVIYGLSSEYGWMMVTLLQVILIATIILFRKKIFGFLQSVTSGQQAAINNIH</sequence>
<feature type="transmembrane region" description="Helical" evidence="1">
    <location>
        <begin position="129"/>
        <end position="151"/>
    </location>
</feature>